<sequence>MYTAGEYEETEAEAWAFAAALPQRPRGRHLFLGWCARTLATAAAISHGRSADVLPELETLIAELEPAPGNARLLWLEARTSRVVILADQHRYTEAEAEALDILRAITRLPHLTGVWKTELCVLGNLAHVLRRQGRHEEAEAIARGNLPRAEGRMAAAMHCVLVDSMNGQGRYEEALAEAHRLTPTWVRAGSGALDMAIATALHGLNRPSEAEASARQALTACERFLHPAHPRIREARTLLDRIASEDPGM</sequence>
<dbReference type="STRING" id="909626.AQJ91_14980"/>
<comment type="caution">
    <text evidence="1">The sequence shown here is derived from an EMBL/GenBank/DDBJ whole genome shotgun (WGS) entry which is preliminary data.</text>
</comment>
<evidence type="ECO:0008006" key="3">
    <source>
        <dbReference type="Google" id="ProtNLM"/>
    </source>
</evidence>
<dbReference type="SUPFAM" id="SSF48452">
    <property type="entry name" value="TPR-like"/>
    <property type="match status" value="1"/>
</dbReference>
<dbReference type="Gene3D" id="1.25.40.10">
    <property type="entry name" value="Tetratricopeptide repeat domain"/>
    <property type="match status" value="1"/>
</dbReference>
<dbReference type="Pfam" id="PF13374">
    <property type="entry name" value="TPR_10"/>
    <property type="match status" value="2"/>
</dbReference>
<dbReference type="AlphaFoldDB" id="A0A117S168"/>
<dbReference type="EMBL" id="LMXB01000039">
    <property type="protein sequence ID" value="KUO20344.1"/>
    <property type="molecule type" value="Genomic_DNA"/>
</dbReference>
<keyword evidence="2" id="KW-1185">Reference proteome</keyword>
<dbReference type="InterPro" id="IPR011990">
    <property type="entry name" value="TPR-like_helical_dom_sf"/>
</dbReference>
<reference evidence="1 2" key="1">
    <citation type="submission" date="2015-10" db="EMBL/GenBank/DDBJ databases">
        <title>Draft genome sequence of Streptomyces sp. RV15, isolated from a marine sponge.</title>
        <authorList>
            <person name="Ruckert C."/>
            <person name="Abdelmohsen U.R."/>
            <person name="Winkler A."/>
            <person name="Hentschel U."/>
            <person name="Kalinowski J."/>
            <person name="Kampfer P."/>
            <person name="Glaeser S."/>
        </authorList>
    </citation>
    <scope>NUCLEOTIDE SEQUENCE [LARGE SCALE GENOMIC DNA]</scope>
    <source>
        <strain evidence="1 2">RV15</strain>
    </source>
</reference>
<name>A0A117S168_9ACTN</name>
<protein>
    <recommendedName>
        <fullName evidence="3">Tetratricopeptide repeat protein</fullName>
    </recommendedName>
</protein>
<evidence type="ECO:0000313" key="2">
    <source>
        <dbReference type="Proteomes" id="UP000053260"/>
    </source>
</evidence>
<evidence type="ECO:0000313" key="1">
    <source>
        <dbReference type="EMBL" id="KUO20344.1"/>
    </source>
</evidence>
<organism evidence="1 2">
    <name type="scientific">Streptomyces dysideae</name>
    <dbReference type="NCBI Taxonomy" id="909626"/>
    <lineage>
        <taxon>Bacteria</taxon>
        <taxon>Bacillati</taxon>
        <taxon>Actinomycetota</taxon>
        <taxon>Actinomycetes</taxon>
        <taxon>Kitasatosporales</taxon>
        <taxon>Streptomycetaceae</taxon>
        <taxon>Streptomyces</taxon>
    </lineage>
</organism>
<dbReference type="OrthoDB" id="4229875at2"/>
<accession>A0A117S168</accession>
<dbReference type="Proteomes" id="UP000053260">
    <property type="component" value="Unassembled WGS sequence"/>
</dbReference>
<proteinExistence type="predicted"/>
<gene>
    <name evidence="1" type="ORF">AQJ91_14980</name>
</gene>